<dbReference type="Proteomes" id="UP000817658">
    <property type="component" value="Chromosome 1"/>
</dbReference>
<protein>
    <submittedName>
        <fullName evidence="1">Uncharacterized protein</fullName>
    </submittedName>
</protein>
<sequence>MHRRMQHVIDKTTQRCVSMRLTPDGVEWRVGQKIVGTEERRTDSALARSARQLLLPA</sequence>
<reference evidence="1" key="1">
    <citation type="journal article" date="2002" name="Nature">
        <title>The genome sequence and structure of rice chromosome 1.</title>
        <authorList>
            <person name="Sasaki T."/>
            <person name="Matsumoto T."/>
            <person name="Yamamoto K."/>
            <person name="Sakata K."/>
            <person name="Baba T."/>
            <person name="Katayose Y."/>
            <person name="Wu J."/>
            <person name="Niimura Y."/>
            <person name="Cheng Z."/>
            <person name="Nagamura Y."/>
            <person name="Antonio B.A."/>
            <person name="Kanamori H."/>
            <person name="Hosokawa S."/>
            <person name="Masukawa M."/>
            <person name="Arikawa K."/>
            <person name="Chiden Y."/>
            <person name="Hayashi M."/>
            <person name="Okamoto M."/>
            <person name="Ando T."/>
            <person name="Aoki H."/>
            <person name="Arita K."/>
            <person name="Hamada M."/>
            <person name="Harada C."/>
            <person name="Hijishita S."/>
            <person name="Honda M."/>
            <person name="Ichikawa Y."/>
            <person name="Idonuma A."/>
            <person name="Iijima M."/>
            <person name="Ikeda M."/>
            <person name="Ikeno M."/>
            <person name="Itoh S."/>
            <person name="Itoh T."/>
            <person name="Itoh Y."/>
            <person name="Itoh Y."/>
            <person name="Iwabuchi A."/>
            <person name="Kamiya K."/>
            <person name="Karasawa W."/>
            <person name="Katagiri S."/>
            <person name="Kikuta A."/>
            <person name="Kobayashi N."/>
            <person name="Kono I."/>
            <person name="Machita K."/>
            <person name="Maehara T."/>
            <person name="Mizuno H."/>
            <person name="Mizubayashi T."/>
            <person name="Mukai Y."/>
            <person name="Nagasaki H."/>
            <person name="Nakashima M."/>
            <person name="Nakama Y."/>
            <person name="Nakamichi Y."/>
            <person name="Nakamura M."/>
            <person name="Namiki N."/>
            <person name="Negishi M."/>
            <person name="Ohta I."/>
            <person name="Ono N."/>
            <person name="Saji S."/>
            <person name="Sakai K."/>
            <person name="Shibata M."/>
            <person name="Shimokawa T."/>
            <person name="Shomura A."/>
            <person name="Song J."/>
            <person name="Takazaki Y."/>
            <person name="Terasawa K."/>
            <person name="Tsuji K."/>
            <person name="Waki K."/>
            <person name="Yamagata H."/>
            <person name="Yamane H."/>
            <person name="Yoshiki S."/>
            <person name="Yoshihara R."/>
            <person name="Yukawa K."/>
            <person name="Zhong H."/>
            <person name="Iwama H."/>
            <person name="Endo T."/>
            <person name="Ito H."/>
            <person name="Hahn J.H."/>
            <person name="Kim H.I."/>
            <person name="Eun M.Y."/>
            <person name="Yano M."/>
            <person name="Jiang J."/>
            <person name="Gojobori T."/>
        </authorList>
    </citation>
    <scope>NUCLEOTIDE SEQUENCE [LARGE SCALE GENOMIC DNA]</scope>
</reference>
<accession>Q5N831</accession>
<proteinExistence type="predicted"/>
<evidence type="ECO:0000313" key="1">
    <source>
        <dbReference type="EMBL" id="BAD82385.1"/>
    </source>
</evidence>
<organism evidence="1">
    <name type="scientific">Oryza sativa subsp. japonica</name>
    <name type="common">Rice</name>
    <dbReference type="NCBI Taxonomy" id="39947"/>
    <lineage>
        <taxon>Eukaryota</taxon>
        <taxon>Viridiplantae</taxon>
        <taxon>Streptophyta</taxon>
        <taxon>Embryophyta</taxon>
        <taxon>Tracheophyta</taxon>
        <taxon>Spermatophyta</taxon>
        <taxon>Magnoliopsida</taxon>
        <taxon>Liliopsida</taxon>
        <taxon>Poales</taxon>
        <taxon>Poaceae</taxon>
        <taxon>BOP clade</taxon>
        <taxon>Oryzoideae</taxon>
        <taxon>Oryzeae</taxon>
        <taxon>Oryzinae</taxon>
        <taxon>Oryza</taxon>
        <taxon>Oryza sativa</taxon>
    </lineage>
</organism>
<gene>
    <name evidence="1" type="primary">B1099D03.55</name>
</gene>
<dbReference type="EMBL" id="AP003431">
    <property type="protein sequence ID" value="BAD82385.1"/>
    <property type="molecule type" value="Genomic_DNA"/>
</dbReference>
<name>Q5N831_ORYSJ</name>
<dbReference type="AlphaFoldDB" id="Q5N831"/>